<dbReference type="GO" id="GO:0019483">
    <property type="term" value="P:beta-alanine biosynthetic process"/>
    <property type="evidence" value="ECO:0007669"/>
    <property type="project" value="UniProtKB-UniPathway"/>
</dbReference>
<dbReference type="FunCoup" id="A0A2V0PHJ1">
    <property type="interactions" value="335"/>
</dbReference>
<dbReference type="InterPro" id="IPR005720">
    <property type="entry name" value="Dihydroorotate_DH_cat"/>
</dbReference>
<feature type="domain" description="Dihydroorotate dehydrogenase catalytic" evidence="5">
    <location>
        <begin position="169"/>
        <end position="325"/>
    </location>
</feature>
<dbReference type="UniPathway" id="UPA00131"/>
<evidence type="ECO:0000259" key="5">
    <source>
        <dbReference type="Pfam" id="PF01180"/>
    </source>
</evidence>
<organism evidence="6 7">
    <name type="scientific">Raphidocelis subcapitata</name>
    <dbReference type="NCBI Taxonomy" id="307507"/>
    <lineage>
        <taxon>Eukaryota</taxon>
        <taxon>Viridiplantae</taxon>
        <taxon>Chlorophyta</taxon>
        <taxon>core chlorophytes</taxon>
        <taxon>Chlorophyceae</taxon>
        <taxon>CS clade</taxon>
        <taxon>Sphaeropleales</taxon>
        <taxon>Selenastraceae</taxon>
        <taxon>Raphidocelis</taxon>
    </lineage>
</organism>
<sequence>MELHRPRAARPAGAPRRTLGAGARPLFPPARGAAPPRAVARGNGVPDPAIELVNGAVTSGPDLSVEVNGLKLPNPFVIGSGPPGTNLQVMRKAFEEGWGGVICKTLSLDAAKVVNVTPRYAKLRDGSGAVFGWENIELISDRPFETMLAEMRQLKQEFPDRVLIASIMEEISRQVCGWANAVATKPVWAKMTPNITDISVPALAALNAGCEGVAAINTIQSVMGINLDTLRPEPAVEGHTTPGGYSYKAVKPIALAKVMAISKAMAASGHTARGASLSGIGGVDSGADAAEFILLGADTVQVCTGVMIHGYPVVKNYCAGLQSFMRKHGFNSISEFRGASLPYFTTHSDLVARQRAALAAKKARVGLANDAEWSGEDFVANAESMVANR</sequence>
<feature type="compositionally biased region" description="Low complexity" evidence="4">
    <location>
        <begin position="9"/>
        <end position="35"/>
    </location>
</feature>
<comment type="caution">
    <text evidence="6">The sequence shown here is derived from an EMBL/GenBank/DDBJ whole genome shotgun (WGS) entry which is preliminary data.</text>
</comment>
<dbReference type="InterPro" id="IPR013785">
    <property type="entry name" value="Aldolase_TIM"/>
</dbReference>
<proteinExistence type="predicted"/>
<evidence type="ECO:0000313" key="7">
    <source>
        <dbReference type="Proteomes" id="UP000247498"/>
    </source>
</evidence>
<dbReference type="Proteomes" id="UP000247498">
    <property type="component" value="Unassembled WGS sequence"/>
</dbReference>
<dbReference type="AlphaFoldDB" id="A0A2V0PHJ1"/>
<dbReference type="GO" id="GO:0017113">
    <property type="term" value="F:dihydropyrimidine dehydrogenase (NADP+) activity"/>
    <property type="evidence" value="ECO:0007669"/>
    <property type="project" value="UniProtKB-EC"/>
</dbReference>
<reference evidence="6 7" key="1">
    <citation type="journal article" date="2018" name="Sci. Rep.">
        <title>Raphidocelis subcapitata (=Pseudokirchneriella subcapitata) provides an insight into genome evolution and environmental adaptations in the Sphaeropleales.</title>
        <authorList>
            <person name="Suzuki S."/>
            <person name="Yamaguchi H."/>
            <person name="Nakajima N."/>
            <person name="Kawachi M."/>
        </authorList>
    </citation>
    <scope>NUCLEOTIDE SEQUENCE [LARGE SCALE GENOMIC DNA]</scope>
    <source>
        <strain evidence="6 7">NIES-35</strain>
    </source>
</reference>
<dbReference type="InParanoid" id="A0A2V0PHJ1"/>
<name>A0A2V0PHJ1_9CHLO</name>
<evidence type="ECO:0000256" key="2">
    <source>
        <dbReference type="ARBA" id="ARBA00013004"/>
    </source>
</evidence>
<dbReference type="Gene3D" id="3.20.20.70">
    <property type="entry name" value="Aldolase class I"/>
    <property type="match status" value="2"/>
</dbReference>
<dbReference type="STRING" id="307507.A0A2V0PHJ1"/>
<evidence type="ECO:0000256" key="4">
    <source>
        <dbReference type="SAM" id="MobiDB-lite"/>
    </source>
</evidence>
<dbReference type="GO" id="GO:0006212">
    <property type="term" value="P:uracil catabolic process"/>
    <property type="evidence" value="ECO:0007669"/>
    <property type="project" value="TreeGrafter"/>
</dbReference>
<dbReference type="Pfam" id="PF01180">
    <property type="entry name" value="DHO_dh"/>
    <property type="match status" value="1"/>
</dbReference>
<dbReference type="OrthoDB" id="4327079at2759"/>
<dbReference type="GO" id="GO:0005737">
    <property type="term" value="C:cytoplasm"/>
    <property type="evidence" value="ECO:0007669"/>
    <property type="project" value="InterPro"/>
</dbReference>
<dbReference type="PANTHER" id="PTHR43073">
    <property type="entry name" value="DIHYDROPYRIMIDINE DEHYDROGENASE [NADP(+)]"/>
    <property type="match status" value="1"/>
</dbReference>
<gene>
    <name evidence="6" type="ORF">Rsub_09857</name>
</gene>
<dbReference type="GO" id="GO:0050661">
    <property type="term" value="F:NADP binding"/>
    <property type="evidence" value="ECO:0007669"/>
    <property type="project" value="TreeGrafter"/>
</dbReference>
<evidence type="ECO:0000256" key="3">
    <source>
        <dbReference type="ARBA" id="ARBA00023002"/>
    </source>
</evidence>
<dbReference type="PANTHER" id="PTHR43073:SF2">
    <property type="entry name" value="DIHYDROPYRIMIDINE DEHYDROGENASE [NADP(+)]"/>
    <property type="match status" value="1"/>
</dbReference>
<feature type="region of interest" description="Disordered" evidence="4">
    <location>
        <begin position="1"/>
        <end position="35"/>
    </location>
</feature>
<comment type="pathway">
    <text evidence="1">Amino-acid biosynthesis; beta-alanine biosynthesis.</text>
</comment>
<dbReference type="EMBL" id="BDRX01000081">
    <property type="protein sequence ID" value="GBF96515.1"/>
    <property type="molecule type" value="Genomic_DNA"/>
</dbReference>
<keyword evidence="3" id="KW-0560">Oxidoreductase</keyword>
<evidence type="ECO:0000256" key="1">
    <source>
        <dbReference type="ARBA" id="ARBA00004668"/>
    </source>
</evidence>
<evidence type="ECO:0000313" key="6">
    <source>
        <dbReference type="EMBL" id="GBF96515.1"/>
    </source>
</evidence>
<dbReference type="EC" id="1.3.1.2" evidence="2"/>
<dbReference type="GO" id="GO:0002058">
    <property type="term" value="F:uracil binding"/>
    <property type="evidence" value="ECO:0007669"/>
    <property type="project" value="TreeGrafter"/>
</dbReference>
<dbReference type="SUPFAM" id="SSF51395">
    <property type="entry name" value="FMN-linked oxidoreductases"/>
    <property type="match status" value="1"/>
</dbReference>
<dbReference type="GO" id="GO:0006210">
    <property type="term" value="P:thymine catabolic process"/>
    <property type="evidence" value="ECO:0007669"/>
    <property type="project" value="TreeGrafter"/>
</dbReference>
<keyword evidence="7" id="KW-1185">Reference proteome</keyword>
<protein>
    <recommendedName>
        <fullName evidence="2">dihydropyrimidine dehydrogenase (NADP(+))</fullName>
        <ecNumber evidence="2">1.3.1.2</ecNumber>
    </recommendedName>
</protein>
<accession>A0A2V0PHJ1</accession>